<comment type="caution">
    <text evidence="1">The sequence shown here is derived from an EMBL/GenBank/DDBJ whole genome shotgun (WGS) entry which is preliminary data.</text>
</comment>
<dbReference type="Proteomes" id="UP000193411">
    <property type="component" value="Unassembled WGS sequence"/>
</dbReference>
<organism evidence="1 2">
    <name type="scientific">Catenaria anguillulae PL171</name>
    <dbReference type="NCBI Taxonomy" id="765915"/>
    <lineage>
        <taxon>Eukaryota</taxon>
        <taxon>Fungi</taxon>
        <taxon>Fungi incertae sedis</taxon>
        <taxon>Blastocladiomycota</taxon>
        <taxon>Blastocladiomycetes</taxon>
        <taxon>Blastocladiales</taxon>
        <taxon>Catenariaceae</taxon>
        <taxon>Catenaria</taxon>
    </lineage>
</organism>
<proteinExistence type="predicted"/>
<evidence type="ECO:0000313" key="1">
    <source>
        <dbReference type="EMBL" id="ORZ41702.1"/>
    </source>
</evidence>
<dbReference type="EMBL" id="MCFL01000001">
    <property type="protein sequence ID" value="ORZ41702.1"/>
    <property type="molecule type" value="Genomic_DNA"/>
</dbReference>
<evidence type="ECO:0000313" key="2">
    <source>
        <dbReference type="Proteomes" id="UP000193411"/>
    </source>
</evidence>
<accession>A0A1Y2I842</accession>
<reference evidence="1 2" key="1">
    <citation type="submission" date="2016-07" db="EMBL/GenBank/DDBJ databases">
        <title>Pervasive Adenine N6-methylation of Active Genes in Fungi.</title>
        <authorList>
            <consortium name="DOE Joint Genome Institute"/>
            <person name="Mondo S.J."/>
            <person name="Dannebaum R.O."/>
            <person name="Kuo R.C."/>
            <person name="Labutti K."/>
            <person name="Haridas S."/>
            <person name="Kuo A."/>
            <person name="Salamov A."/>
            <person name="Ahrendt S.R."/>
            <person name="Lipzen A."/>
            <person name="Sullivan W."/>
            <person name="Andreopoulos W.B."/>
            <person name="Clum A."/>
            <person name="Lindquist E."/>
            <person name="Daum C."/>
            <person name="Ramamoorthy G.K."/>
            <person name="Gryganskyi A."/>
            <person name="Culley D."/>
            <person name="Magnuson J.K."/>
            <person name="James T.Y."/>
            <person name="O'Malley M.A."/>
            <person name="Stajich J.E."/>
            <person name="Spatafora J.W."/>
            <person name="Visel A."/>
            <person name="Grigoriev I.V."/>
        </authorList>
    </citation>
    <scope>NUCLEOTIDE SEQUENCE [LARGE SCALE GENOMIC DNA]</scope>
    <source>
        <strain evidence="1 2">PL171</strain>
    </source>
</reference>
<protein>
    <submittedName>
        <fullName evidence="1">Uncharacterized protein</fullName>
    </submittedName>
</protein>
<dbReference type="AlphaFoldDB" id="A0A1Y2I842"/>
<keyword evidence="2" id="KW-1185">Reference proteome</keyword>
<name>A0A1Y2I842_9FUNG</name>
<gene>
    <name evidence="1" type="ORF">BCR44DRAFT_1495134</name>
</gene>
<sequence length="732" mass="82895">MKSTTSTPFDLIPAELWHQALCLSRPSAHIAAASRLTSEALQDGEPARLSWTFRIIFHSPLLPLYRRVDPPAFDHQTGREIRMYYPSRLAQYLFHQLPGKSTRDTPTRDTQHLFVSGAISPTTIDGSLATHSLLTPGLIDWLFCPNGPLARRRPKTVDGLATQLKCVLMPLMPLMPLPAPDYCFLLVYFVRSGQLVQLSSMLSHLTHLFPQLDQLVLPFCLWATTTLDRSCELFPLHRDHPLSTRVSLPVFLASMALIDWSVPTLDVVFDRFPNVSRGDFLKQFFSLRPLVHRFKQMLARCEPVSRITQVLDWILANQGIDDGVRSNLFPVSVLLDGAYLPYPTFLTLLSKYESTVARWLINDENEIKEALMSLVLEHDLVTLKQAELILKWATCFGTDGARDLIGGKMAKNGRLLDLYIEAFVRGTTKNKNLDTDWLYHLHDYLVKYDGAPTTRLLQHLPRLDCCKLAQILFPTDTRLQSIPWDFGKVLFSWAAGDLPLACHEIHSPNHTTLLSNILDQAFASPSSASLDRFSQSIPTNVYVQLLAARTINLVQDGRFRANAAAACRSIGHLTALLNRRCHGHRLFSETHLSPALVKRFRHCIALSMSHWLPAAYSTALDPSADAARFVAYHVASLDLKFVKSSVRWDKHVAPWVWHWFSQPELDKLMVSVSGVCDAFERMQQADRSEDEVVPELAWMLSRVPHRVLKAPEFWKTIGSLVHKYPSFEADNE</sequence>